<dbReference type="STRING" id="6205.A0A0R3WYT1"/>
<evidence type="ECO:0000313" key="1">
    <source>
        <dbReference type="EMBL" id="VDM27935.1"/>
    </source>
</evidence>
<dbReference type="AlphaFoldDB" id="A0A0R3WYT1"/>
<dbReference type="WBParaSite" id="TTAC_0000592101-mRNA-1">
    <property type="protein sequence ID" value="TTAC_0000592101-mRNA-1"/>
    <property type="gene ID" value="TTAC_0000592101"/>
</dbReference>
<gene>
    <name evidence="1" type="ORF">TTAC_LOCUS5905</name>
</gene>
<proteinExistence type="predicted"/>
<protein>
    <submittedName>
        <fullName evidence="3">OTU domain-containing protein</fullName>
    </submittedName>
</protein>
<dbReference type="Proteomes" id="UP000274429">
    <property type="component" value="Unassembled WGS sequence"/>
</dbReference>
<dbReference type="EMBL" id="UYWX01009641">
    <property type="protein sequence ID" value="VDM27935.1"/>
    <property type="molecule type" value="Genomic_DNA"/>
</dbReference>
<evidence type="ECO:0000313" key="3">
    <source>
        <dbReference type="WBParaSite" id="TTAC_0000592101-mRNA-1"/>
    </source>
</evidence>
<keyword evidence="2" id="KW-1185">Reference proteome</keyword>
<reference evidence="1 2" key="2">
    <citation type="submission" date="2018-11" db="EMBL/GenBank/DDBJ databases">
        <authorList>
            <consortium name="Pathogen Informatics"/>
        </authorList>
    </citation>
    <scope>NUCLEOTIDE SEQUENCE [LARGE SCALE GENOMIC DNA]</scope>
</reference>
<sequence length="150" mass="16059">MRLLFIDSKLHEGLHSNTRRVYLPLLWESSFCSRDPVVLGYTRGHFTALVPTEPPRSPASAASITASLSSDSSAIIPASANTTAASSSSASAVLKSEGEIEGCASIERCDPSHPPAAFEYSIYLPLFDRHGTPLPIPFASKSAVVRLIFL</sequence>
<evidence type="ECO:0000313" key="2">
    <source>
        <dbReference type="Proteomes" id="UP000274429"/>
    </source>
</evidence>
<name>A0A0R3WYT1_HYDTA</name>
<accession>A0A0R3WYT1</accession>
<reference evidence="3" key="1">
    <citation type="submission" date="2017-02" db="UniProtKB">
        <authorList>
            <consortium name="WormBaseParasite"/>
        </authorList>
    </citation>
    <scope>IDENTIFICATION</scope>
</reference>
<dbReference type="OrthoDB" id="6275030at2759"/>
<organism evidence="3">
    <name type="scientific">Hydatigena taeniaeformis</name>
    <name type="common">Feline tapeworm</name>
    <name type="synonym">Taenia taeniaeformis</name>
    <dbReference type="NCBI Taxonomy" id="6205"/>
    <lineage>
        <taxon>Eukaryota</taxon>
        <taxon>Metazoa</taxon>
        <taxon>Spiralia</taxon>
        <taxon>Lophotrochozoa</taxon>
        <taxon>Platyhelminthes</taxon>
        <taxon>Cestoda</taxon>
        <taxon>Eucestoda</taxon>
        <taxon>Cyclophyllidea</taxon>
        <taxon>Taeniidae</taxon>
        <taxon>Hydatigera</taxon>
    </lineage>
</organism>